<accession>A0ABD6EJM4</accession>
<evidence type="ECO:0000313" key="11">
    <source>
        <dbReference type="EMBL" id="MFH4979956.1"/>
    </source>
</evidence>
<evidence type="ECO:0000313" key="12">
    <source>
        <dbReference type="Proteomes" id="UP001608902"/>
    </source>
</evidence>
<evidence type="ECO:0000256" key="2">
    <source>
        <dbReference type="ARBA" id="ARBA00022478"/>
    </source>
</evidence>
<keyword evidence="6 10" id="KW-0235">DNA replication</keyword>
<protein>
    <recommendedName>
        <fullName evidence="10">DNA primase</fullName>
        <ecNumber evidence="10">2.7.7.-</ecNumber>
    </recommendedName>
</protein>
<keyword evidence="2 10" id="KW-0240">DNA-directed RNA polymerase</keyword>
<keyword evidence="12" id="KW-1185">Reference proteome</keyword>
<evidence type="ECO:0000256" key="10">
    <source>
        <dbReference type="RuleBase" id="RU003514"/>
    </source>
</evidence>
<evidence type="ECO:0000256" key="9">
    <source>
        <dbReference type="ARBA" id="ARBA00023163"/>
    </source>
</evidence>
<dbReference type="FunFam" id="3.90.920.10:FF:000003">
    <property type="entry name" value="DNA primase"/>
    <property type="match status" value="1"/>
</dbReference>
<keyword evidence="3 10" id="KW-0639">Primosome</keyword>
<comment type="caution">
    <text evidence="11">The sequence shown here is derived from an EMBL/GenBank/DDBJ whole genome shotgun (WGS) entry which is preliminary data.</text>
</comment>
<keyword evidence="7" id="KW-0479">Metal-binding</keyword>
<dbReference type="NCBIfam" id="TIGR00335">
    <property type="entry name" value="primase_sml"/>
    <property type="match status" value="1"/>
</dbReference>
<reference evidence="11 12" key="1">
    <citation type="submission" date="2024-08" db="EMBL/GenBank/DDBJ databases">
        <title>Gnathostoma spinigerum genome.</title>
        <authorList>
            <person name="Gonzalez-Bertolin B."/>
            <person name="Monzon S."/>
            <person name="Zaballos A."/>
            <person name="Jimenez P."/>
            <person name="Dekumyoy P."/>
            <person name="Varona S."/>
            <person name="Cuesta I."/>
            <person name="Sumanam S."/>
            <person name="Adisakwattana P."/>
            <person name="Gasser R.B."/>
            <person name="Hernandez-Gonzalez A."/>
            <person name="Young N.D."/>
            <person name="Perteguer M.J."/>
        </authorList>
    </citation>
    <scope>NUCLEOTIDE SEQUENCE [LARGE SCALE GENOMIC DNA]</scope>
    <source>
        <strain evidence="11">AL3</strain>
        <tissue evidence="11">Liver</tissue>
    </source>
</reference>
<dbReference type="InterPro" id="IPR014052">
    <property type="entry name" value="DNA_primase_ssu_euk/arc"/>
</dbReference>
<dbReference type="InterPro" id="IPR002755">
    <property type="entry name" value="DNA_primase_S"/>
</dbReference>
<dbReference type="Proteomes" id="UP001608902">
    <property type="component" value="Unassembled WGS sequence"/>
</dbReference>
<dbReference type="Pfam" id="PF01896">
    <property type="entry name" value="DNA_primase_S"/>
    <property type="match status" value="1"/>
</dbReference>
<dbReference type="GO" id="GO:0003899">
    <property type="term" value="F:DNA-directed RNA polymerase activity"/>
    <property type="evidence" value="ECO:0007669"/>
    <property type="project" value="UniProtKB-ARBA"/>
</dbReference>
<evidence type="ECO:0000256" key="6">
    <source>
        <dbReference type="ARBA" id="ARBA00022705"/>
    </source>
</evidence>
<dbReference type="AlphaFoldDB" id="A0ABD6EJM4"/>
<dbReference type="Gene3D" id="3.90.920.10">
    <property type="entry name" value="DNA primase, PRIM domain"/>
    <property type="match status" value="1"/>
</dbReference>
<evidence type="ECO:0000256" key="1">
    <source>
        <dbReference type="ARBA" id="ARBA00009762"/>
    </source>
</evidence>
<dbReference type="GO" id="GO:0046872">
    <property type="term" value="F:metal ion binding"/>
    <property type="evidence" value="ECO:0007669"/>
    <property type="project" value="UniProtKB-KW"/>
</dbReference>
<proteinExistence type="inferred from homology"/>
<evidence type="ECO:0000256" key="8">
    <source>
        <dbReference type="ARBA" id="ARBA00022833"/>
    </source>
</evidence>
<dbReference type="EMBL" id="JBGFUD010004869">
    <property type="protein sequence ID" value="MFH4979956.1"/>
    <property type="molecule type" value="Genomic_DNA"/>
</dbReference>
<dbReference type="SUPFAM" id="SSF56747">
    <property type="entry name" value="Prim-pol domain"/>
    <property type="match status" value="1"/>
</dbReference>
<comment type="similarity">
    <text evidence="1 10">Belongs to the eukaryotic-type primase small subunit family.</text>
</comment>
<dbReference type="EC" id="2.7.7.-" evidence="10"/>
<name>A0ABD6EJM4_9BILA</name>
<sequence length="414" mass="48088">MDTVFVPSLISQHLPMYYKNFFPFKSFCKWLYYGQPPGSYFALREFAFILEGDVHLRFQSFGDSLEFERELCKVNPEKLDIGAVYSHMPKDNKKFVDFHAVERELIFDIDLTDYDDVRTCCSEAKVCPKCWRWITIAVKVLDKLLKEHFGFQHRLWVFSGRRGVHCWVADEVARKLTNIGRAAVAEYLSLVDKKRSIRSREVYVHPMIDEAYSIIMESGEIDKMVIEQQWFDDFDSWRLLVEHGCDPAVISEVKTIFTDIGERCTGKQRWNAVRIKMDPVKRKELKENGIDLCDIAATDVVNVFRNFILQRTYPRLDVNVSTGVNHLLKSPFCIHPKTGRVAVPFSPGHVSRIEVDSLPRIDQLMNELSKVNVTEEKKENRRFLAYKHTSLAPFIETFEAFVNDLTNSNCSGDL</sequence>
<keyword evidence="5" id="KW-0548">Nucleotidyltransferase</keyword>
<evidence type="ECO:0000256" key="4">
    <source>
        <dbReference type="ARBA" id="ARBA00022679"/>
    </source>
</evidence>
<dbReference type="PANTHER" id="PTHR10536">
    <property type="entry name" value="DNA PRIMASE SMALL SUBUNIT"/>
    <property type="match status" value="1"/>
</dbReference>
<dbReference type="CDD" id="cd04860">
    <property type="entry name" value="AE_Prim_S"/>
    <property type="match status" value="1"/>
</dbReference>
<dbReference type="GO" id="GO:0006269">
    <property type="term" value="P:DNA replication, synthesis of primer"/>
    <property type="evidence" value="ECO:0007669"/>
    <property type="project" value="UniProtKB-KW"/>
</dbReference>
<gene>
    <name evidence="11" type="ORF">AB6A40_006665</name>
</gene>
<evidence type="ECO:0000256" key="5">
    <source>
        <dbReference type="ARBA" id="ARBA00022695"/>
    </source>
</evidence>
<dbReference type="GO" id="GO:0005658">
    <property type="term" value="C:alpha DNA polymerase:primase complex"/>
    <property type="evidence" value="ECO:0007669"/>
    <property type="project" value="UniProtKB-ARBA"/>
</dbReference>
<evidence type="ECO:0000256" key="3">
    <source>
        <dbReference type="ARBA" id="ARBA00022515"/>
    </source>
</evidence>
<keyword evidence="4 10" id="KW-0808">Transferase</keyword>
<keyword evidence="8" id="KW-0862">Zinc</keyword>
<evidence type="ECO:0000256" key="7">
    <source>
        <dbReference type="ARBA" id="ARBA00022723"/>
    </source>
</evidence>
<organism evidence="11 12">
    <name type="scientific">Gnathostoma spinigerum</name>
    <dbReference type="NCBI Taxonomy" id="75299"/>
    <lineage>
        <taxon>Eukaryota</taxon>
        <taxon>Metazoa</taxon>
        <taxon>Ecdysozoa</taxon>
        <taxon>Nematoda</taxon>
        <taxon>Chromadorea</taxon>
        <taxon>Rhabditida</taxon>
        <taxon>Spirurina</taxon>
        <taxon>Gnathostomatomorpha</taxon>
        <taxon>Gnathostomatoidea</taxon>
        <taxon>Gnathostomatidae</taxon>
        <taxon>Gnathostoma</taxon>
    </lineage>
</organism>
<keyword evidence="9" id="KW-0804">Transcription</keyword>